<evidence type="ECO:0000256" key="1">
    <source>
        <dbReference type="ARBA" id="ARBA00004651"/>
    </source>
</evidence>
<dbReference type="Gene3D" id="4.10.1240.10">
    <property type="entry name" value="GPCR, family 2, extracellular hormone receptor domain"/>
    <property type="match status" value="1"/>
</dbReference>
<feature type="non-terminal residue" evidence="14">
    <location>
        <position position="1"/>
    </location>
</feature>
<evidence type="ECO:0000256" key="2">
    <source>
        <dbReference type="ARBA" id="ARBA00005314"/>
    </source>
</evidence>
<keyword evidence="6" id="KW-0297">G-protein coupled receptor</keyword>
<evidence type="ECO:0000259" key="12">
    <source>
        <dbReference type="PROSITE" id="PS50227"/>
    </source>
</evidence>
<keyword evidence="8" id="KW-0675">Receptor</keyword>
<dbReference type="AlphaFoldDB" id="A0AA88XVD8"/>
<dbReference type="GO" id="GO:0008528">
    <property type="term" value="F:G protein-coupled peptide receptor activity"/>
    <property type="evidence" value="ECO:0007669"/>
    <property type="project" value="TreeGrafter"/>
</dbReference>
<feature type="transmembrane region" description="Helical" evidence="11">
    <location>
        <begin position="326"/>
        <end position="349"/>
    </location>
</feature>
<dbReference type="SMART" id="SM00008">
    <property type="entry name" value="HormR"/>
    <property type="match status" value="1"/>
</dbReference>
<comment type="similarity">
    <text evidence="2">Belongs to the G-protein coupled receptor 2 family.</text>
</comment>
<feature type="transmembrane region" description="Helical" evidence="11">
    <location>
        <begin position="97"/>
        <end position="117"/>
    </location>
</feature>
<keyword evidence="15" id="KW-1185">Reference proteome</keyword>
<evidence type="ECO:0000256" key="6">
    <source>
        <dbReference type="ARBA" id="ARBA00023040"/>
    </source>
</evidence>
<dbReference type="EMBL" id="VSWD01000011">
    <property type="protein sequence ID" value="KAK3088011.1"/>
    <property type="molecule type" value="Genomic_DNA"/>
</dbReference>
<dbReference type="InterPro" id="IPR017981">
    <property type="entry name" value="GPCR_2-like_7TM"/>
</dbReference>
<feature type="domain" description="G-protein coupled receptors family 2 profile 1" evidence="12">
    <location>
        <begin position="1"/>
        <end position="73"/>
    </location>
</feature>
<feature type="transmembrane region" description="Helical" evidence="11">
    <location>
        <begin position="212"/>
        <end position="231"/>
    </location>
</feature>
<evidence type="ECO:0000256" key="11">
    <source>
        <dbReference type="SAM" id="Phobius"/>
    </source>
</evidence>
<sequence length="373" mass="42418">VNGSFCNSSYDGLLCWPPTAAGQLISQKCPPYQELITENSAYRKCGKTGEWEDFNGTMVTLKQTNYEFCLRNDYLSPLDTLEHFGENVKESLTQMNILGISLLTLSLACVIVVLLLYQCAVPRFVNSVLHVRIYKHIYSCVSLDIICKLTTHLIIYLQMEGIITVHHFSDIVCQTLSSLSHYAEIALICWLTLDANFLQITSRSGFLCTTGYLTYWIVGWGLPIVPLIVWIVSISLSHKAKCWINHSNMSIVWIVETPKLLFIVSGLALLTLSFIRVHIKEYRKRIFDVAKVKSEIVMTAILFTLISLSYLFVILPTHFHVNEASILQHIGLILASSRGFFISVLYAFVNKNFISYLKHNDSRLPCKKYVRIV</sequence>
<dbReference type="InterPro" id="IPR036445">
    <property type="entry name" value="GPCR_2_extracell_dom_sf"/>
</dbReference>
<name>A0AA88XVD8_PINIB</name>
<dbReference type="PROSITE" id="PS50261">
    <property type="entry name" value="G_PROTEIN_RECEP_F2_4"/>
    <property type="match status" value="1"/>
</dbReference>
<dbReference type="InterPro" id="IPR001879">
    <property type="entry name" value="GPCR_2_extracellular_dom"/>
</dbReference>
<protein>
    <submittedName>
        <fullName evidence="14">Uncharacterized protein</fullName>
    </submittedName>
</protein>
<dbReference type="GO" id="GO:0007166">
    <property type="term" value="P:cell surface receptor signaling pathway"/>
    <property type="evidence" value="ECO:0007669"/>
    <property type="project" value="InterPro"/>
</dbReference>
<evidence type="ECO:0000313" key="15">
    <source>
        <dbReference type="Proteomes" id="UP001186944"/>
    </source>
</evidence>
<dbReference type="PANTHER" id="PTHR45620">
    <property type="entry name" value="PDF RECEPTOR-LIKE PROTEIN-RELATED"/>
    <property type="match status" value="1"/>
</dbReference>
<proteinExistence type="inferred from homology"/>
<dbReference type="InterPro" id="IPR017983">
    <property type="entry name" value="GPCR_2_secretin-like_CS"/>
</dbReference>
<dbReference type="SUPFAM" id="SSF81321">
    <property type="entry name" value="Family A G protein-coupled receptor-like"/>
    <property type="match status" value="1"/>
</dbReference>
<dbReference type="Proteomes" id="UP001186944">
    <property type="component" value="Unassembled WGS sequence"/>
</dbReference>
<evidence type="ECO:0000256" key="10">
    <source>
        <dbReference type="ARBA" id="ARBA00023224"/>
    </source>
</evidence>
<dbReference type="Pfam" id="PF02793">
    <property type="entry name" value="HRM"/>
    <property type="match status" value="1"/>
</dbReference>
<dbReference type="InterPro" id="IPR000832">
    <property type="entry name" value="GPCR_2_secretin-like"/>
</dbReference>
<keyword evidence="3" id="KW-1003">Cell membrane</keyword>
<dbReference type="PANTHER" id="PTHR45620:SF17">
    <property type="entry name" value="PDF RECEPTOR"/>
    <property type="match status" value="1"/>
</dbReference>
<keyword evidence="5 11" id="KW-1133">Transmembrane helix</keyword>
<evidence type="ECO:0000259" key="13">
    <source>
        <dbReference type="PROSITE" id="PS50261"/>
    </source>
</evidence>
<dbReference type="PROSITE" id="PS00649">
    <property type="entry name" value="G_PROTEIN_RECEP_F2_1"/>
    <property type="match status" value="1"/>
</dbReference>
<keyword evidence="7 11" id="KW-0472">Membrane</keyword>
<dbReference type="GO" id="GO:0005886">
    <property type="term" value="C:plasma membrane"/>
    <property type="evidence" value="ECO:0007669"/>
    <property type="project" value="UniProtKB-SubCell"/>
</dbReference>
<dbReference type="Gene3D" id="1.20.1070.10">
    <property type="entry name" value="Rhodopsin 7-helix transmembrane proteins"/>
    <property type="match status" value="1"/>
</dbReference>
<evidence type="ECO:0000256" key="8">
    <source>
        <dbReference type="ARBA" id="ARBA00023170"/>
    </source>
</evidence>
<accession>A0AA88XVD8</accession>
<evidence type="ECO:0000256" key="3">
    <source>
        <dbReference type="ARBA" id="ARBA00022475"/>
    </source>
</evidence>
<evidence type="ECO:0000256" key="5">
    <source>
        <dbReference type="ARBA" id="ARBA00022989"/>
    </source>
</evidence>
<dbReference type="PROSITE" id="PS50227">
    <property type="entry name" value="G_PROTEIN_RECEP_F2_3"/>
    <property type="match status" value="1"/>
</dbReference>
<dbReference type="GO" id="GO:0007188">
    <property type="term" value="P:adenylate cyclase-modulating G protein-coupled receptor signaling pathway"/>
    <property type="evidence" value="ECO:0007669"/>
    <property type="project" value="TreeGrafter"/>
</dbReference>
<keyword evidence="10" id="KW-0807">Transducer</keyword>
<dbReference type="Pfam" id="PF00002">
    <property type="entry name" value="7tm_2"/>
    <property type="match status" value="1"/>
</dbReference>
<evidence type="ECO:0000313" key="14">
    <source>
        <dbReference type="EMBL" id="KAK3088011.1"/>
    </source>
</evidence>
<keyword evidence="9" id="KW-0325">Glycoprotein</keyword>
<dbReference type="PRINTS" id="PR00249">
    <property type="entry name" value="GPCRSECRETIN"/>
</dbReference>
<organism evidence="14 15">
    <name type="scientific">Pinctada imbricata</name>
    <name type="common">Atlantic pearl-oyster</name>
    <name type="synonym">Pinctada martensii</name>
    <dbReference type="NCBI Taxonomy" id="66713"/>
    <lineage>
        <taxon>Eukaryota</taxon>
        <taxon>Metazoa</taxon>
        <taxon>Spiralia</taxon>
        <taxon>Lophotrochozoa</taxon>
        <taxon>Mollusca</taxon>
        <taxon>Bivalvia</taxon>
        <taxon>Autobranchia</taxon>
        <taxon>Pteriomorphia</taxon>
        <taxon>Pterioida</taxon>
        <taxon>Pterioidea</taxon>
        <taxon>Pteriidae</taxon>
        <taxon>Pinctada</taxon>
    </lineage>
</organism>
<feature type="transmembrane region" description="Helical" evidence="11">
    <location>
        <begin position="179"/>
        <end position="200"/>
    </location>
</feature>
<feature type="domain" description="G-protein coupled receptors family 2 profile 2" evidence="13">
    <location>
        <begin position="92"/>
        <end position="350"/>
    </location>
</feature>
<feature type="transmembrane region" description="Helical" evidence="11">
    <location>
        <begin position="251"/>
        <end position="275"/>
    </location>
</feature>
<comment type="caution">
    <text evidence="14">The sequence shown here is derived from an EMBL/GenBank/DDBJ whole genome shotgun (WGS) entry which is preliminary data.</text>
</comment>
<keyword evidence="4 11" id="KW-0812">Transmembrane</keyword>
<feature type="transmembrane region" description="Helical" evidence="11">
    <location>
        <begin position="296"/>
        <end position="314"/>
    </location>
</feature>
<evidence type="ECO:0000256" key="7">
    <source>
        <dbReference type="ARBA" id="ARBA00023136"/>
    </source>
</evidence>
<reference evidence="14" key="1">
    <citation type="submission" date="2019-08" db="EMBL/GenBank/DDBJ databases">
        <title>The improved chromosome-level genome for the pearl oyster Pinctada fucata martensii using PacBio sequencing and Hi-C.</title>
        <authorList>
            <person name="Zheng Z."/>
        </authorList>
    </citation>
    <scope>NUCLEOTIDE SEQUENCE</scope>
    <source>
        <strain evidence="14">ZZ-2019</strain>
        <tissue evidence="14">Adductor muscle</tissue>
    </source>
</reference>
<comment type="subcellular location">
    <subcellularLocation>
        <location evidence="1">Cell membrane</location>
        <topology evidence="1">Multi-pass membrane protein</topology>
    </subcellularLocation>
</comment>
<gene>
    <name evidence="14" type="ORF">FSP39_013423</name>
</gene>
<dbReference type="InterPro" id="IPR050332">
    <property type="entry name" value="GPCR_2"/>
</dbReference>
<evidence type="ECO:0000256" key="4">
    <source>
        <dbReference type="ARBA" id="ARBA00022692"/>
    </source>
</evidence>
<dbReference type="SUPFAM" id="SSF111418">
    <property type="entry name" value="Hormone receptor domain"/>
    <property type="match status" value="1"/>
</dbReference>
<feature type="transmembrane region" description="Helical" evidence="11">
    <location>
        <begin position="137"/>
        <end position="159"/>
    </location>
</feature>
<evidence type="ECO:0000256" key="9">
    <source>
        <dbReference type="ARBA" id="ARBA00023180"/>
    </source>
</evidence>